<organism evidence="1 2">
    <name type="scientific">Alkalicoccus daliensis</name>
    <dbReference type="NCBI Taxonomy" id="745820"/>
    <lineage>
        <taxon>Bacteria</taxon>
        <taxon>Bacillati</taxon>
        <taxon>Bacillota</taxon>
        <taxon>Bacilli</taxon>
        <taxon>Bacillales</taxon>
        <taxon>Bacillaceae</taxon>
        <taxon>Alkalicoccus</taxon>
    </lineage>
</organism>
<dbReference type="PANTHER" id="PTHR38074:SF1">
    <property type="entry name" value="ALTERED INHERITANCE OF MITOCHONDRIA PROTEIN 24, MITOCHONDRIAL"/>
    <property type="match status" value="1"/>
</dbReference>
<gene>
    <name evidence="1" type="ORF">SAMN04488053_10986</name>
</gene>
<dbReference type="Gene3D" id="3.60.160.10">
    <property type="entry name" value="Mitochondrial biogenesis AIM24"/>
    <property type="match status" value="1"/>
</dbReference>
<evidence type="ECO:0000313" key="2">
    <source>
        <dbReference type="Proteomes" id="UP000198778"/>
    </source>
</evidence>
<evidence type="ECO:0000313" key="1">
    <source>
        <dbReference type="EMBL" id="SDO23869.1"/>
    </source>
</evidence>
<dbReference type="RefSeq" id="WP_090843453.1">
    <property type="nucleotide sequence ID" value="NZ_FNIL01000009.1"/>
</dbReference>
<dbReference type="InterPro" id="IPR036983">
    <property type="entry name" value="AIM24_sf"/>
</dbReference>
<accession>A0A1H0HXJ7</accession>
<dbReference type="OrthoDB" id="8707822at2"/>
<sequence>MSDYSIQEFLEKTQRKAAGGSFSLQSSRILEINLAGQIWAKMGSMISYTGEIKFERERAFEHGVERMFKKTFTSEGGELMKANGRGKLFMADQGKQITILDLDHRKITVNGNDLLAFEPTINWDIQMMRKVAGMMSGGLFNITLEGEGKVAITTYFEPLTLLVKPGDPVYTDPSATVAWSGHLTPEFHTDINYRTFLGRGSGESIQMKFEGDGFVIVQPGFETE</sequence>
<dbReference type="InterPro" id="IPR002838">
    <property type="entry name" value="AIM24"/>
</dbReference>
<dbReference type="PANTHER" id="PTHR38074">
    <property type="entry name" value="ALTERED INHERITANCE OF MITOCHONDRIA PROTEIN 24, MITOCHONDRIAL"/>
    <property type="match status" value="1"/>
</dbReference>
<name>A0A1H0HXJ7_9BACI</name>
<dbReference type="SUPFAM" id="SSF51219">
    <property type="entry name" value="TRAP-like"/>
    <property type="match status" value="1"/>
</dbReference>
<protein>
    <submittedName>
        <fullName evidence="1">Uncharacterized conserved protein, AIM24 family</fullName>
    </submittedName>
</protein>
<dbReference type="AlphaFoldDB" id="A0A1H0HXJ7"/>
<dbReference type="STRING" id="745820.SAMN04488053_10986"/>
<keyword evidence="2" id="KW-1185">Reference proteome</keyword>
<proteinExistence type="predicted"/>
<dbReference type="InterPro" id="IPR016031">
    <property type="entry name" value="Trp_RNA-bd_attenuator-like_dom"/>
</dbReference>
<dbReference type="Pfam" id="PF01987">
    <property type="entry name" value="AIM24"/>
    <property type="match status" value="1"/>
</dbReference>
<dbReference type="Proteomes" id="UP000198778">
    <property type="component" value="Unassembled WGS sequence"/>
</dbReference>
<dbReference type="EMBL" id="FNIL01000009">
    <property type="protein sequence ID" value="SDO23869.1"/>
    <property type="molecule type" value="Genomic_DNA"/>
</dbReference>
<reference evidence="2" key="1">
    <citation type="submission" date="2016-10" db="EMBL/GenBank/DDBJ databases">
        <authorList>
            <person name="Varghese N."/>
            <person name="Submissions S."/>
        </authorList>
    </citation>
    <scope>NUCLEOTIDE SEQUENCE [LARGE SCALE GENOMIC DNA]</scope>
    <source>
        <strain evidence="2">CGMCC 1.10369</strain>
    </source>
</reference>